<evidence type="ECO:0000256" key="1">
    <source>
        <dbReference type="SAM" id="MobiDB-lite"/>
    </source>
</evidence>
<proteinExistence type="predicted"/>
<dbReference type="InterPro" id="IPR024983">
    <property type="entry name" value="CHAT_dom"/>
</dbReference>
<evidence type="ECO:0000313" key="4">
    <source>
        <dbReference type="Proteomes" id="UP000000268"/>
    </source>
</evidence>
<dbReference type="EMBL" id="CP000828">
    <property type="protein sequence ID" value="ABW28894.1"/>
    <property type="molecule type" value="Genomic_DNA"/>
</dbReference>
<sequence length="509" mass="54970">MTLSVAGRSMAQTPLDPPITPGTPGTPGTPPTSQSDVNMTGQSDANTDVNPGFEDPPADTPFINGAPTEIARIESSFAGVYASKFGPFYGEAASAEVISQELKKLAKATGTNPALLYVLKTGEGLQLVLVTANLNDSELSRIDQAIQVASSRPIQLGQAAPSTDDLNNPNVTFIKVPEATLDQVSKVSKDFRQQISDPIDFKSKSYLESAQQLYQWMVQPLAAELEKKKIDTIIFSMDAGLRSLPLAALHDGQQFLVEQYNLALIPSFSLTDTRFAPIQGKQVLGMGITQEVEGQSPLPSVAVEIPALTENIWQGSAYLDPDVTLDNLKKFTQQQQFDIIHLATHAEFNPGKIDKSFIQLWDGKLTLKDLREVATQSKWSGTPTVELLVLSACQTALGNTDAELGFTGLAIQSGVKSALGSLWFVSDEGTLGLMTGFYQNLKTAPIKSAALRQAQIAMLQGQVRVTDDAQLVLADGSQIALPAIFAERGEVEFTHPYYWSSFTMVGNWN</sequence>
<feature type="compositionally biased region" description="Polar residues" evidence="1">
    <location>
        <begin position="33"/>
        <end position="49"/>
    </location>
</feature>
<dbReference type="STRING" id="329726.AM1_3909"/>
<organism evidence="3 4">
    <name type="scientific">Acaryochloris marina (strain MBIC 11017)</name>
    <dbReference type="NCBI Taxonomy" id="329726"/>
    <lineage>
        <taxon>Bacteria</taxon>
        <taxon>Bacillati</taxon>
        <taxon>Cyanobacteriota</taxon>
        <taxon>Cyanophyceae</taxon>
        <taxon>Acaryochloridales</taxon>
        <taxon>Acaryochloridaceae</taxon>
        <taxon>Acaryochloris</taxon>
    </lineage>
</organism>
<dbReference type="KEGG" id="amr:AM1_3909"/>
<dbReference type="AlphaFoldDB" id="B0C874"/>
<accession>B0C874</accession>
<name>B0C874_ACAM1</name>
<feature type="domain" description="CHAT" evidence="2">
    <location>
        <begin position="208"/>
        <end position="507"/>
    </location>
</feature>
<reference evidence="3 4" key="1">
    <citation type="journal article" date="2008" name="Proc. Natl. Acad. Sci. U.S.A.">
        <title>Niche adaptation and genome expansion in the chlorophyll d-producing cyanobacterium Acaryochloris marina.</title>
        <authorList>
            <person name="Swingley W.D."/>
            <person name="Chen M."/>
            <person name="Cheung P.C."/>
            <person name="Conrad A.L."/>
            <person name="Dejesa L.C."/>
            <person name="Hao J."/>
            <person name="Honchak B.M."/>
            <person name="Karbach L.E."/>
            <person name="Kurdoglu A."/>
            <person name="Lahiri S."/>
            <person name="Mastrian S.D."/>
            <person name="Miyashita H."/>
            <person name="Page L."/>
            <person name="Ramakrishna P."/>
            <person name="Satoh S."/>
            <person name="Sattley W.M."/>
            <person name="Shimada Y."/>
            <person name="Taylor H.L."/>
            <person name="Tomo T."/>
            <person name="Tsuchiya T."/>
            <person name="Wang Z.T."/>
            <person name="Raymond J."/>
            <person name="Mimuro M."/>
            <person name="Blankenship R.E."/>
            <person name="Touchman J.W."/>
        </authorList>
    </citation>
    <scope>NUCLEOTIDE SEQUENCE [LARGE SCALE GENOMIC DNA]</scope>
    <source>
        <strain evidence="4">MBIC 11017</strain>
    </source>
</reference>
<feature type="region of interest" description="Disordered" evidence="1">
    <location>
        <begin position="1"/>
        <end position="64"/>
    </location>
</feature>
<keyword evidence="4" id="KW-1185">Reference proteome</keyword>
<evidence type="ECO:0000259" key="2">
    <source>
        <dbReference type="Pfam" id="PF12770"/>
    </source>
</evidence>
<protein>
    <recommendedName>
        <fullName evidence="2">CHAT domain-containing protein</fullName>
    </recommendedName>
</protein>
<dbReference type="Proteomes" id="UP000000268">
    <property type="component" value="Chromosome"/>
</dbReference>
<dbReference type="eggNOG" id="COG4995">
    <property type="taxonomic scope" value="Bacteria"/>
</dbReference>
<dbReference type="Pfam" id="PF12770">
    <property type="entry name" value="CHAT"/>
    <property type="match status" value="1"/>
</dbReference>
<dbReference type="HOGENOM" id="CLU_019562_1_1_3"/>
<evidence type="ECO:0000313" key="3">
    <source>
        <dbReference type="EMBL" id="ABW28894.1"/>
    </source>
</evidence>
<gene>
    <name evidence="3" type="ordered locus">AM1_3909</name>
</gene>